<dbReference type="InterPro" id="IPR036237">
    <property type="entry name" value="Xyl_isomerase-like_sf"/>
</dbReference>
<dbReference type="PANTHER" id="PTHR12110:SF53">
    <property type="entry name" value="BLR5974 PROTEIN"/>
    <property type="match status" value="1"/>
</dbReference>
<protein>
    <submittedName>
        <fullName evidence="2">TIM barrel protein</fullName>
    </submittedName>
</protein>
<dbReference type="PANTHER" id="PTHR12110">
    <property type="entry name" value="HYDROXYPYRUVATE ISOMERASE"/>
    <property type="match status" value="1"/>
</dbReference>
<gene>
    <name evidence="2" type="ORF">J2I46_09815</name>
</gene>
<dbReference type="InterPro" id="IPR006311">
    <property type="entry name" value="TAT_signal"/>
</dbReference>
<accession>A0ABS3JFW2</accession>
<dbReference type="SUPFAM" id="SSF51658">
    <property type="entry name" value="Xylose isomerase-like"/>
    <property type="match status" value="1"/>
</dbReference>
<evidence type="ECO:0000313" key="3">
    <source>
        <dbReference type="Proteomes" id="UP000664628"/>
    </source>
</evidence>
<dbReference type="EMBL" id="JAFMYW010000002">
    <property type="protein sequence ID" value="MBO0948877.1"/>
    <property type="molecule type" value="Genomic_DNA"/>
</dbReference>
<dbReference type="RefSeq" id="WP_207328821.1">
    <property type="nucleotide sequence ID" value="NZ_JAFMYW010000002.1"/>
</dbReference>
<comment type="caution">
    <text evidence="2">The sequence shown here is derived from an EMBL/GenBank/DDBJ whole genome shotgun (WGS) entry which is preliminary data.</text>
</comment>
<keyword evidence="3" id="KW-1185">Reference proteome</keyword>
<dbReference type="Gene3D" id="3.20.20.150">
    <property type="entry name" value="Divalent-metal-dependent TIM barrel enzymes"/>
    <property type="match status" value="1"/>
</dbReference>
<organism evidence="2 3">
    <name type="scientific">Fibrella forsythiae</name>
    <dbReference type="NCBI Taxonomy" id="2817061"/>
    <lineage>
        <taxon>Bacteria</taxon>
        <taxon>Pseudomonadati</taxon>
        <taxon>Bacteroidota</taxon>
        <taxon>Cytophagia</taxon>
        <taxon>Cytophagales</taxon>
        <taxon>Spirosomataceae</taxon>
        <taxon>Fibrella</taxon>
    </lineage>
</organism>
<feature type="domain" description="Xylose isomerase-like TIM barrel" evidence="1">
    <location>
        <begin position="75"/>
        <end position="291"/>
    </location>
</feature>
<sequence length="363" mass="40390">MNHRQQPANLPLDRRDFLHRATLGALALSLPELPDLAKSVPMGVVVHSYGNRWNSKAGSQQYPGFADAIDLLNHCHELGAGGVQVVMSNWTGDFAKKVRDRREKLGLYLEGSISVPKTPDDVPRFEQDVANAKEAGANILRTVCSAGRRYETYHSADAFQTLKKQAMTSLLLAEPVLRKHKVKLGVENHKDWRADELANMLKQTGSEWIGATVDFGNSIALLEDPITVVQTLAPYVISTHIKDMAVEEYPDGFLLSEVPLGQGILDLPTMISRCRQHNPAVTFSLEMITRDPLEIPCLKPDYWQTFGDVPGSELARTLAMVKHHKPASSLPRVAKLTDEERLALEEKNIVDCLAYSKRQLAIR</sequence>
<evidence type="ECO:0000259" key="1">
    <source>
        <dbReference type="Pfam" id="PF01261"/>
    </source>
</evidence>
<reference evidence="2 3" key="1">
    <citation type="submission" date="2021-03" db="EMBL/GenBank/DDBJ databases">
        <title>Fibrella sp. HMF5405 genome sequencing and assembly.</title>
        <authorList>
            <person name="Kang H."/>
            <person name="Kim H."/>
            <person name="Bae S."/>
            <person name="Joh K."/>
        </authorList>
    </citation>
    <scope>NUCLEOTIDE SEQUENCE [LARGE SCALE GENOMIC DNA]</scope>
    <source>
        <strain evidence="2 3">HMF5405</strain>
    </source>
</reference>
<proteinExistence type="predicted"/>
<dbReference type="InterPro" id="IPR013022">
    <property type="entry name" value="Xyl_isomerase-like_TIM-brl"/>
</dbReference>
<name>A0ABS3JFW2_9BACT</name>
<evidence type="ECO:0000313" key="2">
    <source>
        <dbReference type="EMBL" id="MBO0948877.1"/>
    </source>
</evidence>
<dbReference type="Pfam" id="PF01261">
    <property type="entry name" value="AP_endonuc_2"/>
    <property type="match status" value="1"/>
</dbReference>
<dbReference type="Proteomes" id="UP000664628">
    <property type="component" value="Unassembled WGS sequence"/>
</dbReference>
<dbReference type="InterPro" id="IPR050312">
    <property type="entry name" value="IolE/XylAMocC-like"/>
</dbReference>
<dbReference type="PROSITE" id="PS51318">
    <property type="entry name" value="TAT"/>
    <property type="match status" value="1"/>
</dbReference>